<keyword evidence="1" id="KW-0812">Transmembrane</keyword>
<sequence length="162" mass="18578">MAKLTSKILKIVNDENIYLMLVCSLFIFVPAAYLLYLSMSVYALNTNLSTLLNNSSVESINLIVNISSIYSAFVIFKIREKKEYKNEMIAFAIVFVSQIILMNQLAIMVLFFYIYNFIGIKNIKKHYIKANKSKDKKIILLALFVLLIAMTTLIIKIKIGMI</sequence>
<dbReference type="EMBL" id="CP013213">
    <property type="protein sequence ID" value="AMC92995.1"/>
    <property type="molecule type" value="Genomic_DNA"/>
</dbReference>
<proteinExistence type="predicted"/>
<feature type="transmembrane region" description="Helical" evidence="1">
    <location>
        <begin position="59"/>
        <end position="76"/>
    </location>
</feature>
<keyword evidence="1" id="KW-1133">Transmembrane helix</keyword>
<keyword evidence="1" id="KW-0472">Membrane</keyword>
<feature type="transmembrane region" description="Helical" evidence="1">
    <location>
        <begin position="88"/>
        <end position="118"/>
    </location>
</feature>
<reference evidence="2 3" key="1">
    <citation type="submission" date="2015-10" db="EMBL/GenBank/DDBJ databases">
        <title>Erysipelothrix larvae sp. LV19 isolated from the larval gut of the rhinoceros beetle, Trypoxylus dichotomus.</title>
        <authorList>
            <person name="Lim S."/>
            <person name="Kim B.-C."/>
        </authorList>
    </citation>
    <scope>NUCLEOTIDE SEQUENCE [LARGE SCALE GENOMIC DNA]</scope>
    <source>
        <strain evidence="2 3">LV19</strain>
    </source>
</reference>
<dbReference type="STRING" id="1514105.AOC36_03050"/>
<feature type="transmembrane region" description="Helical" evidence="1">
    <location>
        <begin position="138"/>
        <end position="157"/>
    </location>
</feature>
<dbReference type="RefSeq" id="WP_067631348.1">
    <property type="nucleotide sequence ID" value="NZ_CP013213.1"/>
</dbReference>
<evidence type="ECO:0000256" key="1">
    <source>
        <dbReference type="SAM" id="Phobius"/>
    </source>
</evidence>
<organism evidence="2 3">
    <name type="scientific">Erysipelothrix larvae</name>
    <dbReference type="NCBI Taxonomy" id="1514105"/>
    <lineage>
        <taxon>Bacteria</taxon>
        <taxon>Bacillati</taxon>
        <taxon>Bacillota</taxon>
        <taxon>Erysipelotrichia</taxon>
        <taxon>Erysipelotrichales</taxon>
        <taxon>Erysipelotrichaceae</taxon>
        <taxon>Erysipelothrix</taxon>
    </lineage>
</organism>
<evidence type="ECO:0000313" key="3">
    <source>
        <dbReference type="Proteomes" id="UP000063781"/>
    </source>
</evidence>
<feature type="transmembrane region" description="Helical" evidence="1">
    <location>
        <begin position="17"/>
        <end position="39"/>
    </location>
</feature>
<gene>
    <name evidence="2" type="ORF">AOC36_03050</name>
</gene>
<dbReference type="Proteomes" id="UP000063781">
    <property type="component" value="Chromosome"/>
</dbReference>
<dbReference type="AlphaFoldDB" id="A0A0X8GYY1"/>
<keyword evidence="3" id="KW-1185">Reference proteome</keyword>
<protein>
    <submittedName>
        <fullName evidence="2">Uncharacterized protein</fullName>
    </submittedName>
</protein>
<dbReference type="KEGG" id="erl:AOC36_03050"/>
<evidence type="ECO:0000313" key="2">
    <source>
        <dbReference type="EMBL" id="AMC92995.1"/>
    </source>
</evidence>
<name>A0A0X8GYY1_9FIRM</name>
<accession>A0A0X8GYY1</accession>